<dbReference type="InterPro" id="IPR010327">
    <property type="entry name" value="FldB/FldC_alpha/beta"/>
</dbReference>
<dbReference type="OrthoDB" id="4578012at2"/>
<dbReference type="Gene3D" id="3.40.50.11890">
    <property type="match status" value="1"/>
</dbReference>
<accession>A0A1H0JDQ2</accession>
<name>A0A1H0JDQ2_9ACTN</name>
<keyword evidence="2" id="KW-1185">Reference proteome</keyword>
<sequence>MGPADPAWWAQRYRTRGDDVGDRVAAGTPVVGVVGADVPVELVEAAGAVPVRLTGDPGPPSAEARHVLGAAVDAPTLTLLTRLLGGSAAGLAGLVVSRDCQSSLAMFYALRELRRLDPWRGLPPVHLLDLLHLPRASTTAYDTAEVLRLADVLTGWTGRAPLGPDAPAGALADALRPARALRERLLLVQQRRRAAEPTVTGSLALHVHGVVSTVPAAEAVELLDALLAADLPALSAGRRVFLTGSVQDHDAHYAALEDAGWHVAGEDHDRGDLALTVQVPAEPTAGALALARQRRGPASPTASVPDRAAWTTAEAARCGAHVVLSLVRAHDEAPGWDVPAQRRALAACGVPLVTLVGQPHRTAPADLLAALAAPAVAA</sequence>
<proteinExistence type="predicted"/>
<dbReference type="AlphaFoldDB" id="A0A1H0JDQ2"/>
<dbReference type="Gene3D" id="3.40.50.11900">
    <property type="match status" value="1"/>
</dbReference>
<evidence type="ECO:0000313" key="1">
    <source>
        <dbReference type="EMBL" id="SDO41589.1"/>
    </source>
</evidence>
<reference evidence="2" key="1">
    <citation type="submission" date="2016-10" db="EMBL/GenBank/DDBJ databases">
        <authorList>
            <person name="Varghese N."/>
            <person name="Submissions S."/>
        </authorList>
    </citation>
    <scope>NUCLEOTIDE SEQUENCE [LARGE SCALE GENOMIC DNA]</scope>
    <source>
        <strain evidence="2">DSM 45843</strain>
    </source>
</reference>
<organism evidence="1 2">
    <name type="scientific">Klenkia soli</name>
    <dbReference type="NCBI Taxonomy" id="1052260"/>
    <lineage>
        <taxon>Bacteria</taxon>
        <taxon>Bacillati</taxon>
        <taxon>Actinomycetota</taxon>
        <taxon>Actinomycetes</taxon>
        <taxon>Geodermatophilales</taxon>
        <taxon>Geodermatophilaceae</taxon>
        <taxon>Klenkia</taxon>
    </lineage>
</organism>
<dbReference type="EMBL" id="FNIR01000005">
    <property type="protein sequence ID" value="SDO41589.1"/>
    <property type="molecule type" value="Genomic_DNA"/>
</dbReference>
<dbReference type="STRING" id="1052260.SAMN05660199_01940"/>
<dbReference type="RefSeq" id="WP_091243888.1">
    <property type="nucleotide sequence ID" value="NZ_FNIR01000005.1"/>
</dbReference>
<dbReference type="Proteomes" id="UP000199088">
    <property type="component" value="Unassembled WGS sequence"/>
</dbReference>
<protein>
    <submittedName>
        <fullName evidence="1">Benzoyl-CoA reductase/2-hydroxyglutaryl-CoA dehydratase subunit, BcrC/BadD/HgdB</fullName>
    </submittedName>
</protein>
<evidence type="ECO:0000313" key="2">
    <source>
        <dbReference type="Proteomes" id="UP000199088"/>
    </source>
</evidence>
<dbReference type="Pfam" id="PF06050">
    <property type="entry name" value="HGD-D"/>
    <property type="match status" value="1"/>
</dbReference>
<gene>
    <name evidence="1" type="ORF">SAMN05660199_01940</name>
</gene>